<feature type="non-terminal residue" evidence="2">
    <location>
        <position position="1"/>
    </location>
</feature>
<organism evidence="2 3">
    <name type="scientific">Mya arenaria</name>
    <name type="common">Soft-shell clam</name>
    <dbReference type="NCBI Taxonomy" id="6604"/>
    <lineage>
        <taxon>Eukaryota</taxon>
        <taxon>Metazoa</taxon>
        <taxon>Spiralia</taxon>
        <taxon>Lophotrochozoa</taxon>
        <taxon>Mollusca</taxon>
        <taxon>Bivalvia</taxon>
        <taxon>Autobranchia</taxon>
        <taxon>Heteroconchia</taxon>
        <taxon>Euheterodonta</taxon>
        <taxon>Imparidentia</taxon>
        <taxon>Neoheterodontei</taxon>
        <taxon>Myida</taxon>
        <taxon>Myoidea</taxon>
        <taxon>Myidae</taxon>
        <taxon>Mya</taxon>
    </lineage>
</organism>
<evidence type="ECO:0000313" key="3">
    <source>
        <dbReference type="Proteomes" id="UP001164746"/>
    </source>
</evidence>
<feature type="compositionally biased region" description="Polar residues" evidence="1">
    <location>
        <begin position="64"/>
        <end position="74"/>
    </location>
</feature>
<dbReference type="Proteomes" id="UP001164746">
    <property type="component" value="Chromosome 5"/>
</dbReference>
<feature type="compositionally biased region" description="Basic and acidic residues" evidence="1">
    <location>
        <begin position="14"/>
        <end position="45"/>
    </location>
</feature>
<sequence length="253" mass="28347">SKRGVDVLIGNDTDTTKQRTVKKTEKKPSFENEPDLLQRDKDKTPKRTTCTNAGPNDDSVFDLTASNESLNESSDSQRPRERFRKKCSDSGAVKFINGRTVIYSAGSQSENSIVVKRTVDLLKAKLVKSDLWVSNESVSGVLKIIFEKAFTMSTIVEWFRKCDVYPFNPNATDNYLLLRSCEDISAGNYDLTKNVNRQTELGNEVPLTTNHVQLMAQTPATRQCLICRPTPIPTFLCEISLVSLTLWSAKTVL</sequence>
<keyword evidence="3" id="KW-1185">Reference proteome</keyword>
<proteinExistence type="predicted"/>
<protein>
    <submittedName>
        <fullName evidence="2">Uncharacterized protein</fullName>
    </submittedName>
</protein>
<evidence type="ECO:0000256" key="1">
    <source>
        <dbReference type="SAM" id="MobiDB-lite"/>
    </source>
</evidence>
<dbReference type="EMBL" id="CP111016">
    <property type="protein sequence ID" value="WAR06683.1"/>
    <property type="molecule type" value="Genomic_DNA"/>
</dbReference>
<reference evidence="2" key="1">
    <citation type="submission" date="2022-11" db="EMBL/GenBank/DDBJ databases">
        <title>Centuries of genome instability and evolution in soft-shell clam transmissible cancer (bioRxiv).</title>
        <authorList>
            <person name="Hart S.F.M."/>
            <person name="Yonemitsu M.A."/>
            <person name="Giersch R.M."/>
            <person name="Beal B.F."/>
            <person name="Arriagada G."/>
            <person name="Davis B.W."/>
            <person name="Ostrander E.A."/>
            <person name="Goff S.P."/>
            <person name="Metzger M.J."/>
        </authorList>
    </citation>
    <scope>NUCLEOTIDE SEQUENCE</scope>
    <source>
        <strain evidence="2">MELC-2E11</strain>
        <tissue evidence="2">Siphon/mantle</tissue>
    </source>
</reference>
<gene>
    <name evidence="2" type="ORF">MAR_022052</name>
</gene>
<feature type="region of interest" description="Disordered" evidence="1">
    <location>
        <begin position="1"/>
        <end position="85"/>
    </location>
</feature>
<name>A0ABY7ED93_MYAAR</name>
<evidence type="ECO:0000313" key="2">
    <source>
        <dbReference type="EMBL" id="WAR06683.1"/>
    </source>
</evidence>
<accession>A0ABY7ED93</accession>